<sequence length="36" mass="4044">MLPGGTGNSPFWISDSIWLDFDPSPIVDLTIVMKHR</sequence>
<proteinExistence type="predicted"/>
<organism evidence="1">
    <name type="scientific">Nymphaea colorata</name>
    <name type="common">pocket water lily</name>
    <dbReference type="NCBI Taxonomy" id="210225"/>
    <lineage>
        <taxon>Eukaryota</taxon>
        <taxon>Viridiplantae</taxon>
        <taxon>Streptophyta</taxon>
        <taxon>Embryophyta</taxon>
        <taxon>Tracheophyta</taxon>
        <taxon>Spermatophyta</taxon>
        <taxon>Magnoliopsida</taxon>
        <taxon>Nymphaeales</taxon>
        <taxon>Nymphaeaceae</taxon>
        <taxon>Nymphaea</taxon>
    </lineage>
</organism>
<reference evidence="1" key="1">
    <citation type="submission" date="2019-09" db="EMBL/GenBank/DDBJ databases">
        <authorList>
            <person name="Zhang L."/>
        </authorList>
    </citation>
    <scope>NUCLEOTIDE SEQUENCE</scope>
</reference>
<gene>
    <name evidence="1" type="ORF">NYM_LOCUS7390</name>
</gene>
<accession>A0A5K0Y6L7</accession>
<protein>
    <submittedName>
        <fullName evidence="1">Uncharacterized protein</fullName>
    </submittedName>
</protein>
<dbReference type="AlphaFoldDB" id="A0A5K0Y6L7"/>
<name>A0A5K0Y6L7_9MAGN</name>
<evidence type="ECO:0000313" key="1">
    <source>
        <dbReference type="EMBL" id="VVV73349.1"/>
    </source>
</evidence>
<dbReference type="EMBL" id="LR721776">
    <property type="protein sequence ID" value="VVV73349.1"/>
    <property type="molecule type" value="Genomic_DNA"/>
</dbReference>